<accession>A0A090L0G5</accession>
<reference evidence="4" key="1">
    <citation type="submission" date="2014-09" db="EMBL/GenBank/DDBJ databases">
        <authorList>
            <person name="Martin A.A."/>
        </authorList>
    </citation>
    <scope>NUCLEOTIDE SEQUENCE</scope>
    <source>
        <strain evidence="4">ED321</strain>
    </source>
</reference>
<gene>
    <name evidence="3 5 6" type="ORF">SRAE_0000012100</name>
</gene>
<feature type="signal peptide" evidence="2">
    <location>
        <begin position="1"/>
        <end position="23"/>
    </location>
</feature>
<dbReference type="GeneID" id="36373356"/>
<protein>
    <submittedName>
        <fullName evidence="3 5">Uncharacterized protein</fullName>
    </submittedName>
</protein>
<evidence type="ECO:0000313" key="5">
    <source>
        <dbReference type="WBParaSite" id="SRAE_0000012100.1"/>
    </source>
</evidence>
<reference evidence="5" key="3">
    <citation type="submission" date="2020-12" db="UniProtKB">
        <authorList>
            <consortium name="WormBaseParasite"/>
        </authorList>
    </citation>
    <scope>IDENTIFICATION</scope>
</reference>
<evidence type="ECO:0000313" key="4">
    <source>
        <dbReference type="Proteomes" id="UP000035682"/>
    </source>
</evidence>
<proteinExistence type="predicted"/>
<name>A0A090L0G5_STRRB</name>
<dbReference type="WBParaSite" id="SRAE_0000012100.1">
    <property type="protein sequence ID" value="SRAE_0000012100.1"/>
    <property type="gene ID" value="WBGene00255858"/>
</dbReference>
<dbReference type="RefSeq" id="XP_024500198.1">
    <property type="nucleotide sequence ID" value="XM_024645968.1"/>
</dbReference>
<keyword evidence="2" id="KW-0732">Signal</keyword>
<keyword evidence="4" id="KW-1185">Reference proteome</keyword>
<dbReference type="EMBL" id="LN609405">
    <property type="protein sequence ID" value="CEF60989.1"/>
    <property type="molecule type" value="Genomic_DNA"/>
</dbReference>
<feature type="transmembrane region" description="Helical" evidence="1">
    <location>
        <begin position="119"/>
        <end position="143"/>
    </location>
</feature>
<evidence type="ECO:0000313" key="3">
    <source>
        <dbReference type="EMBL" id="CEF60989.1"/>
    </source>
</evidence>
<keyword evidence="1" id="KW-0472">Membrane</keyword>
<evidence type="ECO:0000313" key="6">
    <source>
        <dbReference type="WormBase" id="SRAE_0000012100"/>
    </source>
</evidence>
<evidence type="ECO:0000256" key="1">
    <source>
        <dbReference type="SAM" id="Phobius"/>
    </source>
</evidence>
<feature type="chain" id="PRO_5015030363" evidence="2">
    <location>
        <begin position="24"/>
        <end position="190"/>
    </location>
</feature>
<keyword evidence="1" id="KW-0812">Transmembrane</keyword>
<dbReference type="WormBase" id="SRAE_0000012100">
    <property type="protein sequence ID" value="SRP01695"/>
    <property type="gene ID" value="WBGene00255858"/>
</dbReference>
<reference evidence="3" key="2">
    <citation type="submission" date="2014-09" db="EMBL/GenBank/DDBJ databases">
        <authorList>
            <person name="Aslett A.Martin."/>
        </authorList>
    </citation>
    <scope>NUCLEOTIDE SEQUENCE</scope>
    <source>
        <strain evidence="3">ED321 Heterogonic</strain>
    </source>
</reference>
<organism evidence="3">
    <name type="scientific">Strongyloides ratti</name>
    <name type="common">Parasitic roundworm</name>
    <dbReference type="NCBI Taxonomy" id="34506"/>
    <lineage>
        <taxon>Eukaryota</taxon>
        <taxon>Metazoa</taxon>
        <taxon>Ecdysozoa</taxon>
        <taxon>Nematoda</taxon>
        <taxon>Chromadorea</taxon>
        <taxon>Rhabditida</taxon>
        <taxon>Tylenchina</taxon>
        <taxon>Panagrolaimomorpha</taxon>
        <taxon>Strongyloidoidea</taxon>
        <taxon>Strongyloididae</taxon>
        <taxon>Strongyloides</taxon>
    </lineage>
</organism>
<dbReference type="AlphaFoldDB" id="A0A090L0G5"/>
<keyword evidence="1" id="KW-1133">Transmembrane helix</keyword>
<dbReference type="CTD" id="36373356"/>
<evidence type="ECO:0000256" key="2">
    <source>
        <dbReference type="SAM" id="SignalP"/>
    </source>
</evidence>
<dbReference type="Proteomes" id="UP000035682">
    <property type="component" value="Unplaced"/>
</dbReference>
<sequence>MSRYNIFLVLCVIFLLTSNLINAYNTTTNNAVNSRNKLGTFSIALKIQENLSSGYDSIKTGFSKITGSYYEESIDQQVPLNNSTTIVTEKNNYAQKYINKITTVVKLYIGEEIPLIKIAVLHGIGITTFYLALICFIILRSIIFKSSSYQSSRKRRDTNSRNLKENFIPANLVDHKKTYNFESKDNTVCN</sequence>